<dbReference type="EMBL" id="LGRX02022954">
    <property type="protein sequence ID" value="KAK3254986.1"/>
    <property type="molecule type" value="Genomic_DNA"/>
</dbReference>
<evidence type="ECO:0000313" key="2">
    <source>
        <dbReference type="EMBL" id="KAK3254986.1"/>
    </source>
</evidence>
<gene>
    <name evidence="2" type="ORF">CYMTET_35818</name>
</gene>
<dbReference type="AlphaFoldDB" id="A0AAE0KN96"/>
<protein>
    <submittedName>
        <fullName evidence="2">Uncharacterized protein</fullName>
    </submittedName>
</protein>
<dbReference type="Proteomes" id="UP001190700">
    <property type="component" value="Unassembled WGS sequence"/>
</dbReference>
<keyword evidence="3" id="KW-1185">Reference proteome</keyword>
<accession>A0AAE0KN96</accession>
<reference evidence="2 3" key="1">
    <citation type="journal article" date="2015" name="Genome Biol. Evol.">
        <title>Comparative Genomics of a Bacterivorous Green Alga Reveals Evolutionary Causalities and Consequences of Phago-Mixotrophic Mode of Nutrition.</title>
        <authorList>
            <person name="Burns J.A."/>
            <person name="Paasch A."/>
            <person name="Narechania A."/>
            <person name="Kim E."/>
        </authorList>
    </citation>
    <scope>NUCLEOTIDE SEQUENCE [LARGE SCALE GENOMIC DNA]</scope>
    <source>
        <strain evidence="2 3">PLY_AMNH</strain>
    </source>
</reference>
<proteinExistence type="predicted"/>
<evidence type="ECO:0000256" key="1">
    <source>
        <dbReference type="SAM" id="MobiDB-lite"/>
    </source>
</evidence>
<organism evidence="2 3">
    <name type="scientific">Cymbomonas tetramitiformis</name>
    <dbReference type="NCBI Taxonomy" id="36881"/>
    <lineage>
        <taxon>Eukaryota</taxon>
        <taxon>Viridiplantae</taxon>
        <taxon>Chlorophyta</taxon>
        <taxon>Pyramimonadophyceae</taxon>
        <taxon>Pyramimonadales</taxon>
        <taxon>Pyramimonadaceae</taxon>
        <taxon>Cymbomonas</taxon>
    </lineage>
</organism>
<feature type="region of interest" description="Disordered" evidence="1">
    <location>
        <begin position="1"/>
        <end position="106"/>
    </location>
</feature>
<evidence type="ECO:0000313" key="3">
    <source>
        <dbReference type="Proteomes" id="UP001190700"/>
    </source>
</evidence>
<feature type="compositionally biased region" description="Basic and acidic residues" evidence="1">
    <location>
        <begin position="9"/>
        <end position="58"/>
    </location>
</feature>
<comment type="caution">
    <text evidence="2">The sequence shown here is derived from an EMBL/GenBank/DDBJ whole genome shotgun (WGS) entry which is preliminary data.</text>
</comment>
<name>A0AAE0KN96_9CHLO</name>
<feature type="compositionally biased region" description="Low complexity" evidence="1">
    <location>
        <begin position="88"/>
        <end position="102"/>
    </location>
</feature>
<sequence>MVSDGVDTTDQRDKWREQAKETARRRRRFEELEKERQAKEVSEAKEKLERRRLEREMTNKFLRQPTAPPPPPRKRILKKGEGSRLTEGGAKAKAQPAQGHKGYPAEGVTKGLKEHIAVQRGNAAKGENKGRADAGVILYPKPRAGDRPSTLQHGPAGLGAAAAAMAVAETPEGEEPMCWKDVKQAASATAYLDHWEEAGGPTAGRPRVGAPPAQPPQQVVGKAELLARQRAVLVFGAPQRPGEWLRSVATWQRGSASVGCCGPEPPAAGGGAQGCDLLGAPPDAPSAALAESARKGTTSAAALGGLCNGALRD</sequence>